<dbReference type="Proteomes" id="UP001231370">
    <property type="component" value="Unassembled WGS sequence"/>
</dbReference>
<evidence type="ECO:0000313" key="1">
    <source>
        <dbReference type="EMBL" id="MDJ1177345.1"/>
    </source>
</evidence>
<organism evidence="1 2">
    <name type="scientific">Roseofilum halophilum BLCC-M91</name>
    <dbReference type="NCBI Taxonomy" id="3022259"/>
    <lineage>
        <taxon>Bacteria</taxon>
        <taxon>Bacillati</taxon>
        <taxon>Cyanobacteriota</taxon>
        <taxon>Cyanophyceae</taxon>
        <taxon>Desertifilales</taxon>
        <taxon>Desertifilaceae</taxon>
        <taxon>Roseofilum</taxon>
        <taxon>Roseofilum halophilum</taxon>
    </lineage>
</organism>
<proteinExistence type="predicted"/>
<protein>
    <submittedName>
        <fullName evidence="1">Uncharacterized protein</fullName>
    </submittedName>
</protein>
<sequence length="48" mass="5445">MDCVWRSLLSFSRIALFYCHGKERSGGCLDRAIAANATLMRILEKEVL</sequence>
<dbReference type="RefSeq" id="WP_283760675.1">
    <property type="nucleotide sequence ID" value="NZ_JAQPOK010000003.1"/>
</dbReference>
<gene>
    <name evidence="1" type="ORF">PJF56_00565</name>
</gene>
<name>A0ABT7BDU0_9CYAN</name>
<keyword evidence="2" id="KW-1185">Reference proteome</keyword>
<comment type="caution">
    <text evidence="1">The sequence shown here is derived from an EMBL/GenBank/DDBJ whole genome shotgun (WGS) entry which is preliminary data.</text>
</comment>
<evidence type="ECO:0000313" key="2">
    <source>
        <dbReference type="Proteomes" id="UP001231370"/>
    </source>
</evidence>
<dbReference type="EMBL" id="JAQPOK010000003">
    <property type="protein sequence ID" value="MDJ1177345.1"/>
    <property type="molecule type" value="Genomic_DNA"/>
</dbReference>
<reference evidence="1 2" key="1">
    <citation type="submission" date="2023-01" db="EMBL/GenBank/DDBJ databases">
        <title>Novel diversity within Roseofilum (Cyanobacteria; Desertifilaceae) from marine benthic mats with descriptions of four novel species.</title>
        <authorList>
            <person name="Wang Y."/>
            <person name="Berthold D.E."/>
            <person name="Hu J."/>
            <person name="Lefler F.W."/>
            <person name="Laughinghouse H.D. IV."/>
        </authorList>
    </citation>
    <scope>NUCLEOTIDE SEQUENCE [LARGE SCALE GENOMIC DNA]</scope>
    <source>
        <strain evidence="1 2">BLCC-M91</strain>
    </source>
</reference>
<accession>A0ABT7BDU0</accession>